<sequence>MPSVTVTIKLQNEYAKRLRLEAAARQMHLTDLVTDYAMRGMDAAANDQFGLAALERRVIATLYGMNKNVDAVLAEVDMVAAMLDVFVKLMLVHLPEPGTEREATQASALSRYERYIQQIGAAYDGNRPIALRKIAKLIQRQVDPMQADENEGENP</sequence>
<protein>
    <recommendedName>
        <fullName evidence="3">CopG family transcriptional regulator</fullName>
    </recommendedName>
</protein>
<evidence type="ECO:0000313" key="1">
    <source>
        <dbReference type="EMBL" id="MBU2787225.1"/>
    </source>
</evidence>
<proteinExistence type="predicted"/>
<gene>
    <name evidence="1" type="ORF">HFQ13_03180</name>
</gene>
<keyword evidence="2" id="KW-1185">Reference proteome</keyword>
<comment type="caution">
    <text evidence="1">The sequence shown here is derived from an EMBL/GenBank/DDBJ whole genome shotgun (WGS) entry which is preliminary data.</text>
</comment>
<dbReference type="AlphaFoldDB" id="A0AAE2YN97"/>
<evidence type="ECO:0000313" key="2">
    <source>
        <dbReference type="Proteomes" id="UP001197378"/>
    </source>
</evidence>
<dbReference type="RefSeq" id="WP_215870341.1">
    <property type="nucleotide sequence ID" value="NZ_JAAXYO010000037.1"/>
</dbReference>
<evidence type="ECO:0008006" key="3">
    <source>
        <dbReference type="Google" id="ProtNLM"/>
    </source>
</evidence>
<dbReference type="EMBL" id="JAAXYO010000037">
    <property type="protein sequence ID" value="MBU2787225.1"/>
    <property type="molecule type" value="Genomic_DNA"/>
</dbReference>
<accession>A0AAE2YN97</accession>
<name>A0AAE2YN97_9PROT</name>
<dbReference type="Proteomes" id="UP001197378">
    <property type="component" value="Unassembled WGS sequence"/>
</dbReference>
<organism evidence="1 2">
    <name type="scientific">Igneacidithiobacillus copahuensis</name>
    <dbReference type="NCBI Taxonomy" id="2724909"/>
    <lineage>
        <taxon>Bacteria</taxon>
        <taxon>Pseudomonadati</taxon>
        <taxon>Pseudomonadota</taxon>
        <taxon>Acidithiobacillia</taxon>
        <taxon>Acidithiobacillales</taxon>
        <taxon>Acidithiobacillaceae</taxon>
        <taxon>Igneacidithiobacillus</taxon>
    </lineage>
</organism>
<reference evidence="1" key="1">
    <citation type="journal article" date="2021" name="ISME J.">
        <title>Genomic evolution of the class Acidithiobacillia: deep-branching Proteobacteria living in extreme acidic conditions.</title>
        <authorList>
            <person name="Moya-Beltran A."/>
            <person name="Beard S."/>
            <person name="Rojas-Villalobos C."/>
            <person name="Issotta F."/>
            <person name="Gallardo Y."/>
            <person name="Ulloa R."/>
            <person name="Giaveno A."/>
            <person name="Degli Esposti M."/>
            <person name="Johnson D.B."/>
            <person name="Quatrini R."/>
        </authorList>
    </citation>
    <scope>NUCLEOTIDE SEQUENCE</scope>
    <source>
        <strain evidence="1">VAN18-1</strain>
    </source>
</reference>